<dbReference type="InterPro" id="IPR036291">
    <property type="entry name" value="NAD(P)-bd_dom_sf"/>
</dbReference>
<evidence type="ECO:0000256" key="1">
    <source>
        <dbReference type="ARBA" id="ARBA00006484"/>
    </source>
</evidence>
<dbReference type="Proteomes" id="UP000335538">
    <property type="component" value="Unassembled WGS sequence"/>
</dbReference>
<evidence type="ECO:0000256" key="5">
    <source>
        <dbReference type="ARBA" id="ARBA00044059"/>
    </source>
</evidence>
<evidence type="ECO:0000256" key="11">
    <source>
        <dbReference type="RuleBase" id="RU000363"/>
    </source>
</evidence>
<dbReference type="Gene3D" id="3.40.50.720">
    <property type="entry name" value="NAD(P)-binding Rossmann-like Domain"/>
    <property type="match status" value="1"/>
</dbReference>
<dbReference type="EC" id="1.1.1.298" evidence="4"/>
<accession>A0A5E5B3G2</accession>
<comment type="catalytic activity">
    <reaction evidence="3">
        <text>L-allo-threonine + NADP(+) = aminoacetone + CO2 + NADPH</text>
        <dbReference type="Rhea" id="RHEA:43524"/>
        <dbReference type="ChEBI" id="CHEBI:16526"/>
        <dbReference type="ChEBI" id="CHEBI:57783"/>
        <dbReference type="ChEBI" id="CHEBI:58320"/>
        <dbReference type="ChEBI" id="CHEBI:58349"/>
        <dbReference type="ChEBI" id="CHEBI:58585"/>
        <dbReference type="EC" id="1.1.1.381"/>
    </reaction>
</comment>
<evidence type="ECO:0000256" key="9">
    <source>
        <dbReference type="ARBA" id="ARBA00045650"/>
    </source>
</evidence>
<dbReference type="InterPro" id="IPR020904">
    <property type="entry name" value="Sc_DH/Rdtase_CS"/>
</dbReference>
<evidence type="ECO:0000313" key="12">
    <source>
        <dbReference type="EMBL" id="VVE79946.1"/>
    </source>
</evidence>
<dbReference type="PANTHER" id="PTHR43086:SF3">
    <property type="entry name" value="NADP-DEPENDENT 3-HYDROXY ACID DEHYDROGENASE YDFG"/>
    <property type="match status" value="1"/>
</dbReference>
<dbReference type="PRINTS" id="PR00081">
    <property type="entry name" value="GDHRDH"/>
</dbReference>
<evidence type="ECO:0000313" key="13">
    <source>
        <dbReference type="Proteomes" id="UP000335538"/>
    </source>
</evidence>
<comment type="similarity">
    <text evidence="1 11">Belongs to the short-chain dehydrogenases/reductases (SDR) family.</text>
</comment>
<name>A0A5E5B3G2_9BURK</name>
<dbReference type="EC" id="1.1.1.381" evidence="5"/>
<dbReference type="InterPro" id="IPR002347">
    <property type="entry name" value="SDR_fam"/>
</dbReference>
<dbReference type="Pfam" id="PF00106">
    <property type="entry name" value="adh_short"/>
    <property type="match status" value="1"/>
</dbReference>
<protein>
    <recommendedName>
        <fullName evidence="6">NADP-dependent 3-hydroxy acid dehydrogenase YdfG</fullName>
        <ecNumber evidence="4">1.1.1.298</ecNumber>
        <ecNumber evidence="5">1.1.1.381</ecNumber>
    </recommendedName>
    <alternativeName>
        <fullName evidence="8">L-allo-threonine dehydrogenase</fullName>
    </alternativeName>
    <alternativeName>
        <fullName evidence="7">Malonic semialdehyde reductase</fullName>
    </alternativeName>
</protein>
<evidence type="ECO:0000256" key="3">
    <source>
        <dbReference type="ARBA" id="ARBA00043812"/>
    </source>
</evidence>
<dbReference type="PANTHER" id="PTHR43086">
    <property type="entry name" value="VERY-LONG-CHAIN 3-OXOOACYL-COA REDUCTASE"/>
    <property type="match status" value="1"/>
</dbReference>
<keyword evidence="2" id="KW-0560">Oxidoreductase</keyword>
<evidence type="ECO:0000256" key="2">
    <source>
        <dbReference type="ARBA" id="ARBA00023002"/>
    </source>
</evidence>
<dbReference type="PROSITE" id="PS00061">
    <property type="entry name" value="ADH_SHORT"/>
    <property type="match status" value="1"/>
</dbReference>
<reference evidence="12 13" key="1">
    <citation type="submission" date="2019-08" db="EMBL/GenBank/DDBJ databases">
        <authorList>
            <person name="Peeters C."/>
        </authorList>
    </citation>
    <scope>NUCLEOTIDE SEQUENCE [LARGE SCALE GENOMIC DNA]</scope>
    <source>
        <strain evidence="12 13">LMG 31121</strain>
    </source>
</reference>
<evidence type="ECO:0000256" key="7">
    <source>
        <dbReference type="ARBA" id="ARBA00044271"/>
    </source>
</evidence>
<gene>
    <name evidence="12" type="ORF">PSP31121_02379</name>
</gene>
<dbReference type="SUPFAM" id="SSF51735">
    <property type="entry name" value="NAD(P)-binding Rossmann-fold domains"/>
    <property type="match status" value="1"/>
</dbReference>
<dbReference type="EMBL" id="CABPSR010000004">
    <property type="protein sequence ID" value="VVE79946.1"/>
    <property type="molecule type" value="Genomic_DNA"/>
</dbReference>
<dbReference type="PRINTS" id="PR00080">
    <property type="entry name" value="SDRFAMILY"/>
</dbReference>
<comment type="function">
    <text evidence="9">NADP-dependent dehydrogenase with broad substrate specificity acting on 3-hydroxy acids. Catalyzes the NADP-dependent oxidation of L-allo-threonine to L-2-amino-3-keto-butyrate, which is spontaneously decarboxylated into aminoacetone. Also acts on D-threonine, L-serine, D-serine, D-3-hydroxyisobutyrate, L-3-hydroxyisobutyrate, D-glycerate and L-glycerate. Able to catalyze the reduction of the malonic semialdehyde to 3-hydroxypropionic acid. YdfG is apparently supplementing RutE, the presumed malonic semialdehyde reductase involved in pyrimidine degradation since both are able to detoxify malonic semialdehyde.</text>
</comment>
<sequence length="275" mass="29401">MNAFTQNHQPGTALITGASSGIGAIYADRLARRGHDLILVARNTARLLEAAQRLHVETGRRVDILSADLSTREGQALVEARLREDTRIDTLVNNAGFGAVAPLLQADVDHLTDMIEVNVTALTRLTYAAVPGFVARGRGTVINIASIVAIAPELLNDVYGGSKAFVLAFSQSLQHQLADTGVRVQAVLPGATITEFWDVAGKSHQELPQEWLMTSDDLVDAALAGLDQGETITIPPLQDGDEWVAYDTLRRKMSQGLSNASPGKRYGLKAVANAA</sequence>
<dbReference type="CDD" id="cd05233">
    <property type="entry name" value="SDR_c"/>
    <property type="match status" value="1"/>
</dbReference>
<organism evidence="12 13">
    <name type="scientific">Pandoraea sputorum</name>
    <dbReference type="NCBI Taxonomy" id="93222"/>
    <lineage>
        <taxon>Bacteria</taxon>
        <taxon>Pseudomonadati</taxon>
        <taxon>Pseudomonadota</taxon>
        <taxon>Betaproteobacteria</taxon>
        <taxon>Burkholderiales</taxon>
        <taxon>Burkholderiaceae</taxon>
        <taxon>Pandoraea</taxon>
    </lineage>
</organism>
<proteinExistence type="inferred from homology"/>
<evidence type="ECO:0000256" key="6">
    <source>
        <dbReference type="ARBA" id="ARBA00044065"/>
    </source>
</evidence>
<dbReference type="PIRSF" id="PIRSF000126">
    <property type="entry name" value="11-beta-HSD1"/>
    <property type="match status" value="1"/>
</dbReference>
<comment type="catalytic activity">
    <reaction evidence="10">
        <text>3-hydroxypropanoate + NADP(+) = 3-oxopropanoate + NADPH + H(+)</text>
        <dbReference type="Rhea" id="RHEA:26438"/>
        <dbReference type="ChEBI" id="CHEBI:15378"/>
        <dbReference type="ChEBI" id="CHEBI:16510"/>
        <dbReference type="ChEBI" id="CHEBI:33190"/>
        <dbReference type="ChEBI" id="CHEBI:57783"/>
        <dbReference type="ChEBI" id="CHEBI:58349"/>
        <dbReference type="EC" id="1.1.1.298"/>
    </reaction>
</comment>
<evidence type="ECO:0000256" key="4">
    <source>
        <dbReference type="ARBA" id="ARBA00044050"/>
    </source>
</evidence>
<dbReference type="GO" id="GO:0035527">
    <property type="term" value="F:3-hydroxypropionate dehydrogenase (NADP+) activity"/>
    <property type="evidence" value="ECO:0007669"/>
    <property type="project" value="UniProtKB-EC"/>
</dbReference>
<evidence type="ECO:0000256" key="8">
    <source>
        <dbReference type="ARBA" id="ARBA00044349"/>
    </source>
</evidence>
<dbReference type="AlphaFoldDB" id="A0A5E5B3G2"/>
<dbReference type="RefSeq" id="WP_150809404.1">
    <property type="nucleotide sequence ID" value="NZ_CABPSR010000004.1"/>
</dbReference>
<evidence type="ECO:0000256" key="10">
    <source>
        <dbReference type="ARBA" id="ARBA00047274"/>
    </source>
</evidence>